<feature type="transmembrane region" description="Helical" evidence="1">
    <location>
        <begin position="361"/>
        <end position="378"/>
    </location>
</feature>
<dbReference type="STRING" id="1215343.B488_06530"/>
<sequence length="391" mass="43595">MNTSTIKFYSLLVLLYFSDMVLLLSNIWSSLKVTSSPVFLGVTLSVGSALPFLLRRLKFMKIKKFIDISELYKRRVIIYSILFVSSVLNYSDTKFGFIITSLSIGYLSLITLSTLESSNSKLVLDNHISSYSASRIMQTLVQIGSFFGALTSGYFLTKINYNQFITCLCIFDIVVSLFGNLLYTEKKDHFTQDDSEVIEEEDVIISKKLKYLSIAIGLIGLHICAFNTLTPVLFQNVKNLSANYYGTCSGVAGVGAFLAAFINIKKFNFLLPSLILSVADIIFTQTNIPLLAVLVCFFIGFSINTIRINIRKEIIDETTTKIEADSVSKYSATIYTFSQSIGPLAFGLLTSNILLGVNSSVYLFPVVGSSIFIFIFFMQRGINQKCQKTQS</sequence>
<dbReference type="SUPFAM" id="SSF103473">
    <property type="entry name" value="MFS general substrate transporter"/>
    <property type="match status" value="1"/>
</dbReference>
<feature type="transmembrane region" description="Helical" evidence="1">
    <location>
        <begin position="136"/>
        <end position="157"/>
    </location>
</feature>
<feature type="transmembrane region" description="Helical" evidence="1">
    <location>
        <begin position="330"/>
        <end position="355"/>
    </location>
</feature>
<dbReference type="HOGENOM" id="CLU_699649_0_0_5"/>
<keyword evidence="3" id="KW-1185">Reference proteome</keyword>
<organism evidence="2 3">
    <name type="scientific">Liberibacter crescens (strain BT-1)</name>
    <dbReference type="NCBI Taxonomy" id="1215343"/>
    <lineage>
        <taxon>Bacteria</taxon>
        <taxon>Pseudomonadati</taxon>
        <taxon>Pseudomonadota</taxon>
        <taxon>Alphaproteobacteria</taxon>
        <taxon>Hyphomicrobiales</taxon>
        <taxon>Rhizobiaceae</taxon>
        <taxon>Liberibacter</taxon>
    </lineage>
</organism>
<reference evidence="2 3" key="1">
    <citation type="journal article" date="2012" name="Stand. Genomic Sci.">
        <title>Complete genome sequence of Liberibacter crescens BT-1.</title>
        <authorList>
            <person name="Leonard M.T."/>
            <person name="Fagen J.R."/>
            <person name="Davis-Richardson A.G."/>
            <person name="Davis M.J."/>
            <person name="Triplett E.W."/>
        </authorList>
    </citation>
    <scope>NUCLEOTIDE SEQUENCE [LARGE SCALE GENOMIC DNA]</scope>
    <source>
        <strain evidence="2 3">BT-1</strain>
    </source>
</reference>
<dbReference type="PATRIC" id="fig|1215343.11.peg.668"/>
<protein>
    <submittedName>
        <fullName evidence="2">Uncharacterized protein</fullName>
    </submittedName>
</protein>
<gene>
    <name evidence="2" type="ordered locus">B488_06530</name>
</gene>
<dbReference type="eggNOG" id="ENOG5033005">
    <property type="taxonomic scope" value="Bacteria"/>
</dbReference>
<feature type="transmembrane region" description="Helical" evidence="1">
    <location>
        <begin position="163"/>
        <end position="183"/>
    </location>
</feature>
<feature type="transmembrane region" description="Helical" evidence="1">
    <location>
        <begin position="242"/>
        <end position="262"/>
    </location>
</feature>
<proteinExistence type="predicted"/>
<evidence type="ECO:0000313" key="3">
    <source>
        <dbReference type="Proteomes" id="UP000010799"/>
    </source>
</evidence>
<name>L0EUX9_LIBCB</name>
<dbReference type="KEGG" id="lcc:B488_06530"/>
<keyword evidence="1" id="KW-0812">Transmembrane</keyword>
<feature type="transmembrane region" description="Helical" evidence="1">
    <location>
        <begin position="290"/>
        <end position="310"/>
    </location>
</feature>
<dbReference type="InterPro" id="IPR036259">
    <property type="entry name" value="MFS_trans_sf"/>
</dbReference>
<feature type="transmembrane region" description="Helical" evidence="1">
    <location>
        <begin position="97"/>
        <end position="115"/>
    </location>
</feature>
<keyword evidence="1" id="KW-0472">Membrane</keyword>
<feature type="transmembrane region" description="Helical" evidence="1">
    <location>
        <begin position="37"/>
        <end position="54"/>
    </location>
</feature>
<dbReference type="EMBL" id="CP003789">
    <property type="protein sequence ID" value="AGA64645.1"/>
    <property type="molecule type" value="Genomic_DNA"/>
</dbReference>
<evidence type="ECO:0000256" key="1">
    <source>
        <dbReference type="SAM" id="Phobius"/>
    </source>
</evidence>
<evidence type="ECO:0000313" key="2">
    <source>
        <dbReference type="EMBL" id="AGA64645.1"/>
    </source>
</evidence>
<dbReference type="Proteomes" id="UP000010799">
    <property type="component" value="Chromosome"/>
</dbReference>
<feature type="transmembrane region" description="Helical" evidence="1">
    <location>
        <begin position="12"/>
        <end position="31"/>
    </location>
</feature>
<dbReference type="AlphaFoldDB" id="L0EUX9"/>
<accession>L0EUX9</accession>
<dbReference type="Gene3D" id="1.20.1250.20">
    <property type="entry name" value="MFS general substrate transporter like domains"/>
    <property type="match status" value="1"/>
</dbReference>
<feature type="transmembrane region" description="Helical" evidence="1">
    <location>
        <begin position="211"/>
        <end position="230"/>
    </location>
</feature>
<keyword evidence="1" id="KW-1133">Transmembrane helix</keyword>